<dbReference type="eggNOG" id="ENOG502S039">
    <property type="taxonomic scope" value="Eukaryota"/>
</dbReference>
<dbReference type="OrthoDB" id="202840at2759"/>
<dbReference type="InterPro" id="IPR058268">
    <property type="entry name" value="DUF7962"/>
</dbReference>
<dbReference type="InParanoid" id="F9XBB0"/>
<dbReference type="Proteomes" id="UP000008062">
    <property type="component" value="Chromosome 5"/>
</dbReference>
<evidence type="ECO:0000313" key="3">
    <source>
        <dbReference type="Proteomes" id="UP000008062"/>
    </source>
</evidence>
<proteinExistence type="predicted"/>
<dbReference type="EMBL" id="CM001200">
    <property type="protein sequence ID" value="EGP87683.1"/>
    <property type="molecule type" value="Genomic_DNA"/>
</dbReference>
<dbReference type="GeneID" id="13393889"/>
<dbReference type="InterPro" id="IPR036249">
    <property type="entry name" value="Thioredoxin-like_sf"/>
</dbReference>
<name>F9XBB0_ZYMTI</name>
<organism evidence="2 3">
    <name type="scientific">Zymoseptoria tritici (strain CBS 115943 / IPO323)</name>
    <name type="common">Speckled leaf blotch fungus</name>
    <name type="synonym">Septoria tritici</name>
    <dbReference type="NCBI Taxonomy" id="336722"/>
    <lineage>
        <taxon>Eukaryota</taxon>
        <taxon>Fungi</taxon>
        <taxon>Dikarya</taxon>
        <taxon>Ascomycota</taxon>
        <taxon>Pezizomycotina</taxon>
        <taxon>Dothideomycetes</taxon>
        <taxon>Dothideomycetidae</taxon>
        <taxon>Mycosphaerellales</taxon>
        <taxon>Mycosphaerellaceae</taxon>
        <taxon>Zymoseptoria</taxon>
    </lineage>
</organism>
<dbReference type="CDD" id="cd00570">
    <property type="entry name" value="GST_N_family"/>
    <property type="match status" value="1"/>
</dbReference>
<evidence type="ECO:0000259" key="1">
    <source>
        <dbReference type="PROSITE" id="PS50405"/>
    </source>
</evidence>
<dbReference type="InterPro" id="IPR036282">
    <property type="entry name" value="Glutathione-S-Trfase_C_sf"/>
</dbReference>
<dbReference type="Gene3D" id="3.40.30.110">
    <property type="match status" value="2"/>
</dbReference>
<dbReference type="Pfam" id="PF13417">
    <property type="entry name" value="GST_N_3"/>
    <property type="match status" value="1"/>
</dbReference>
<dbReference type="HOGENOM" id="CLU_039745_0_0_1"/>
<evidence type="ECO:0000313" key="2">
    <source>
        <dbReference type="EMBL" id="EGP87683.1"/>
    </source>
</evidence>
<dbReference type="RefSeq" id="XP_003852707.1">
    <property type="nucleotide sequence ID" value="XM_003852659.1"/>
</dbReference>
<dbReference type="KEGG" id="ztr:MYCGRDRAFT_41684"/>
<dbReference type="VEuPathDB" id="FungiDB:ZTRI_5.206"/>
<keyword evidence="3" id="KW-1185">Reference proteome</keyword>
<dbReference type="SUPFAM" id="SSF47616">
    <property type="entry name" value="GST C-terminal domain-like"/>
    <property type="match status" value="1"/>
</dbReference>
<dbReference type="InterPro" id="IPR004045">
    <property type="entry name" value="Glutathione_S-Trfase_N"/>
</dbReference>
<feature type="domain" description="GST C-terminal" evidence="1">
    <location>
        <begin position="92"/>
        <end position="251"/>
    </location>
</feature>
<protein>
    <recommendedName>
        <fullName evidence="1">GST C-terminal domain-containing protein</fullName>
    </recommendedName>
</protein>
<dbReference type="InterPro" id="IPR010987">
    <property type="entry name" value="Glutathione-S-Trfase_C-like"/>
</dbReference>
<accession>F9XBB0</accession>
<sequence>MPPQEPILFLWGLSAWASKVTAYFALRGIPYTHCEQPITLPRPDLASLGINYRRIPLLSLGRDIYCDSLLILEKLELQYPAGGAYPSIAATDAKDRALEKLLEKWTDVVVFRSAAAVISTDLDLMKDPGFQKDREELWGRSWSKETQDALRPAALAEMRANWTFLEELLRDGREWVLGNERKGPGLADIHACWIFDWLLMLPGSFPEDYFNEKRFPNVLAWRERYKAAIEKAKEAAPKPTEIEGKECVQKILGSDFNDDDLKVESDDPSGLKEGQQITMAPIDTGYDSADSGKLVGLTNMEAVISTTSKEGGKEMRVHYPRWNFTFKET</sequence>
<reference evidence="2 3" key="1">
    <citation type="journal article" date="2011" name="PLoS Genet.">
        <title>Finished genome of the fungal wheat pathogen Mycosphaerella graminicola reveals dispensome structure, chromosome plasticity, and stealth pathogenesis.</title>
        <authorList>
            <person name="Goodwin S.B."/>
            <person name="Ben M'barek S."/>
            <person name="Dhillon B."/>
            <person name="Wittenberg A.H.J."/>
            <person name="Crane C.F."/>
            <person name="Hane J.K."/>
            <person name="Foster A.J."/>
            <person name="Van der Lee T.A.J."/>
            <person name="Grimwood J."/>
            <person name="Aerts A."/>
            <person name="Antoniw J."/>
            <person name="Bailey A."/>
            <person name="Bluhm B."/>
            <person name="Bowler J."/>
            <person name="Bristow J."/>
            <person name="van der Burgt A."/>
            <person name="Canto-Canche B."/>
            <person name="Churchill A.C.L."/>
            <person name="Conde-Ferraez L."/>
            <person name="Cools H.J."/>
            <person name="Coutinho P.M."/>
            <person name="Csukai M."/>
            <person name="Dehal P."/>
            <person name="De Wit P."/>
            <person name="Donzelli B."/>
            <person name="van de Geest H.C."/>
            <person name="van Ham R.C.H.J."/>
            <person name="Hammond-Kosack K.E."/>
            <person name="Henrissat B."/>
            <person name="Kilian A."/>
            <person name="Kobayashi A.K."/>
            <person name="Koopmann E."/>
            <person name="Kourmpetis Y."/>
            <person name="Kuzniar A."/>
            <person name="Lindquist E."/>
            <person name="Lombard V."/>
            <person name="Maliepaard C."/>
            <person name="Martins N."/>
            <person name="Mehrabi R."/>
            <person name="Nap J.P.H."/>
            <person name="Ponomarenko A."/>
            <person name="Rudd J.J."/>
            <person name="Salamov A."/>
            <person name="Schmutz J."/>
            <person name="Schouten H.J."/>
            <person name="Shapiro H."/>
            <person name="Stergiopoulos I."/>
            <person name="Torriani S.F.F."/>
            <person name="Tu H."/>
            <person name="de Vries R.P."/>
            <person name="Waalwijk C."/>
            <person name="Ware S.B."/>
            <person name="Wiebenga A."/>
            <person name="Zwiers L.-H."/>
            <person name="Oliver R.P."/>
            <person name="Grigoriev I.V."/>
            <person name="Kema G.H.J."/>
        </authorList>
    </citation>
    <scope>NUCLEOTIDE SEQUENCE [LARGE SCALE GENOMIC DNA]</scope>
    <source>
        <strain evidence="3">CBS 115943 / IPO323</strain>
    </source>
</reference>
<dbReference type="SUPFAM" id="SSF52833">
    <property type="entry name" value="Thioredoxin-like"/>
    <property type="match status" value="1"/>
</dbReference>
<dbReference type="PROSITE" id="PS50405">
    <property type="entry name" value="GST_CTER"/>
    <property type="match status" value="1"/>
</dbReference>
<dbReference type="AlphaFoldDB" id="F9XBB0"/>
<dbReference type="CDD" id="cd00299">
    <property type="entry name" value="GST_C_family"/>
    <property type="match status" value="1"/>
</dbReference>
<dbReference type="Pfam" id="PF25907">
    <property type="entry name" value="DUF7962"/>
    <property type="match status" value="1"/>
</dbReference>
<dbReference type="OMA" id="ETFNWIS"/>
<gene>
    <name evidence="2" type="ORF">MYCGRDRAFT_41684</name>
</gene>